<keyword evidence="3" id="KW-1185">Reference proteome</keyword>
<dbReference type="InterPro" id="IPR016187">
    <property type="entry name" value="CTDL_fold"/>
</dbReference>
<dbReference type="EMBL" id="CAXITT010000117">
    <property type="protein sequence ID" value="CAL1532468.1"/>
    <property type="molecule type" value="Genomic_DNA"/>
</dbReference>
<dbReference type="AlphaFoldDB" id="A0AAV2HJX0"/>
<accession>A0AAV2HJX0</accession>
<dbReference type="SUPFAM" id="SSF56436">
    <property type="entry name" value="C-type lectin-like"/>
    <property type="match status" value="1"/>
</dbReference>
<organism evidence="2 3">
    <name type="scientific">Lymnaea stagnalis</name>
    <name type="common">Great pond snail</name>
    <name type="synonym">Helix stagnalis</name>
    <dbReference type="NCBI Taxonomy" id="6523"/>
    <lineage>
        <taxon>Eukaryota</taxon>
        <taxon>Metazoa</taxon>
        <taxon>Spiralia</taxon>
        <taxon>Lophotrochozoa</taxon>
        <taxon>Mollusca</taxon>
        <taxon>Gastropoda</taxon>
        <taxon>Heterobranchia</taxon>
        <taxon>Euthyneura</taxon>
        <taxon>Panpulmonata</taxon>
        <taxon>Hygrophila</taxon>
        <taxon>Lymnaeoidea</taxon>
        <taxon>Lymnaeidae</taxon>
        <taxon>Lymnaea</taxon>
    </lineage>
</organism>
<evidence type="ECO:0000313" key="2">
    <source>
        <dbReference type="EMBL" id="CAL1532468.1"/>
    </source>
</evidence>
<dbReference type="CDD" id="cd00037">
    <property type="entry name" value="CLECT"/>
    <property type="match status" value="1"/>
</dbReference>
<evidence type="ECO:0000313" key="3">
    <source>
        <dbReference type="Proteomes" id="UP001497497"/>
    </source>
</evidence>
<name>A0AAV2HJX0_LYMST</name>
<feature type="non-terminal residue" evidence="2">
    <location>
        <position position="123"/>
    </location>
</feature>
<sequence>MTGGDDERVSDCGQEALSQPRGKIPAGSRMVCYVTVLVTLVVCAQTGSWYVPDSVDRASAVTRFIFVKNQVTWRVAYDACGKLGGTLARIDTPYLQEKITSFISTDWHSDWDNAWISLIWRST</sequence>
<reference evidence="2 3" key="1">
    <citation type="submission" date="2024-04" db="EMBL/GenBank/DDBJ databases">
        <authorList>
            <consortium name="Genoscope - CEA"/>
            <person name="William W."/>
        </authorList>
    </citation>
    <scope>NUCLEOTIDE SEQUENCE [LARGE SCALE GENOMIC DNA]</scope>
</reference>
<comment type="caution">
    <text evidence="2">The sequence shown here is derived from an EMBL/GenBank/DDBJ whole genome shotgun (WGS) entry which is preliminary data.</text>
</comment>
<evidence type="ECO:0000256" key="1">
    <source>
        <dbReference type="SAM" id="MobiDB-lite"/>
    </source>
</evidence>
<feature type="region of interest" description="Disordered" evidence="1">
    <location>
        <begin position="1"/>
        <end position="23"/>
    </location>
</feature>
<proteinExistence type="predicted"/>
<evidence type="ECO:0008006" key="4">
    <source>
        <dbReference type="Google" id="ProtNLM"/>
    </source>
</evidence>
<protein>
    <recommendedName>
        <fullName evidence="4">C-type lectin domain-containing protein</fullName>
    </recommendedName>
</protein>
<dbReference type="Gene3D" id="3.10.100.10">
    <property type="entry name" value="Mannose-Binding Protein A, subunit A"/>
    <property type="match status" value="1"/>
</dbReference>
<dbReference type="InterPro" id="IPR016186">
    <property type="entry name" value="C-type_lectin-like/link_sf"/>
</dbReference>
<feature type="compositionally biased region" description="Basic and acidic residues" evidence="1">
    <location>
        <begin position="1"/>
        <end position="10"/>
    </location>
</feature>
<gene>
    <name evidence="2" type="ORF">GSLYS_00006546001</name>
</gene>
<dbReference type="Proteomes" id="UP001497497">
    <property type="component" value="Unassembled WGS sequence"/>
</dbReference>